<evidence type="ECO:0000259" key="1">
    <source>
        <dbReference type="Pfam" id="PF00535"/>
    </source>
</evidence>
<dbReference type="InterPro" id="IPR029044">
    <property type="entry name" value="Nucleotide-diphossugar_trans"/>
</dbReference>
<dbReference type="EMBL" id="QSHM01000002">
    <property type="protein sequence ID" value="RHC14703.1"/>
    <property type="molecule type" value="Genomic_DNA"/>
</dbReference>
<dbReference type="Proteomes" id="UP000285201">
    <property type="component" value="Unassembled WGS sequence"/>
</dbReference>
<comment type="caution">
    <text evidence="2">The sequence shown here is derived from an EMBL/GenBank/DDBJ whole genome shotgun (WGS) entry which is preliminary data.</text>
</comment>
<protein>
    <submittedName>
        <fullName evidence="2">Glycosyltransferase family 2 protein</fullName>
    </submittedName>
</protein>
<proteinExistence type="predicted"/>
<dbReference type="AlphaFoldDB" id="A0A413Z0B2"/>
<dbReference type="RefSeq" id="WP_022097286.1">
    <property type="nucleotide sequence ID" value="NZ_DAWCGT010000271.1"/>
</dbReference>
<dbReference type="CDD" id="cd04179">
    <property type="entry name" value="DPM_DPG-synthase_like"/>
    <property type="match status" value="1"/>
</dbReference>
<name>A0A413Z0B2_9FIRM</name>
<dbReference type="EMBL" id="QROY01000010">
    <property type="protein sequence ID" value="RHL66492.1"/>
    <property type="molecule type" value="Genomic_DNA"/>
</dbReference>
<feature type="domain" description="Glycosyltransferase 2-like" evidence="1">
    <location>
        <begin position="9"/>
        <end position="174"/>
    </location>
</feature>
<accession>A0A413Z0B2</accession>
<dbReference type="Pfam" id="PF00535">
    <property type="entry name" value="Glycos_transf_2"/>
    <property type="match status" value="1"/>
</dbReference>
<dbReference type="Proteomes" id="UP000285844">
    <property type="component" value="Unassembled WGS sequence"/>
</dbReference>
<organism evidence="2 5">
    <name type="scientific">Lachnospira eligens</name>
    <dbReference type="NCBI Taxonomy" id="39485"/>
    <lineage>
        <taxon>Bacteria</taxon>
        <taxon>Bacillati</taxon>
        <taxon>Bacillota</taxon>
        <taxon>Clostridia</taxon>
        <taxon>Lachnospirales</taxon>
        <taxon>Lachnospiraceae</taxon>
        <taxon>Lachnospira</taxon>
    </lineage>
</organism>
<gene>
    <name evidence="3" type="ORF">DW007_11275</name>
    <name evidence="2" type="ORF">DW858_02440</name>
</gene>
<dbReference type="PANTHER" id="PTHR48090">
    <property type="entry name" value="UNDECAPRENYL-PHOSPHATE 4-DEOXY-4-FORMAMIDO-L-ARABINOSE TRANSFERASE-RELATED"/>
    <property type="match status" value="1"/>
</dbReference>
<reference evidence="4 5" key="1">
    <citation type="submission" date="2018-08" db="EMBL/GenBank/DDBJ databases">
        <title>A genome reference for cultivated species of the human gut microbiota.</title>
        <authorList>
            <person name="Zou Y."/>
            <person name="Xue W."/>
            <person name="Luo G."/>
        </authorList>
    </citation>
    <scope>NUCLEOTIDE SEQUENCE [LARGE SCALE GENOMIC DNA]</scope>
    <source>
        <strain evidence="3 4">AF36-7BH</strain>
        <strain evidence="2 5">AM37-3BH</strain>
    </source>
</reference>
<evidence type="ECO:0000313" key="3">
    <source>
        <dbReference type="EMBL" id="RHL66492.1"/>
    </source>
</evidence>
<dbReference type="InterPro" id="IPR050256">
    <property type="entry name" value="Glycosyltransferase_2"/>
</dbReference>
<dbReference type="SUPFAM" id="SSF53448">
    <property type="entry name" value="Nucleotide-diphospho-sugar transferases"/>
    <property type="match status" value="1"/>
</dbReference>
<sequence>MLNLNGMLSIVMPAYNEEKLIYHSIMETLRIVEKFVPELEIIAVNDGSKDNTKAEIERAIKQDSRVRMVSSEKNRGKGNAIIAGVSQVEGKYVAFVDADLELNPSQLEGYLKKMLDDNKDVVIGCKFLKDSKLDYPFKRKVISMGYYIMLLVLFHLNVKDTQTGLKVFRVEAIKPVAHLIRTSGFAYDIELLVAIHRRGFSIAQMPVEVVYVRDSGVKRIGMKDIWQAFCDTWAIFGRVYFKHYYD</sequence>
<evidence type="ECO:0000313" key="5">
    <source>
        <dbReference type="Proteomes" id="UP000285844"/>
    </source>
</evidence>
<dbReference type="PANTHER" id="PTHR48090:SF7">
    <property type="entry name" value="RFBJ PROTEIN"/>
    <property type="match status" value="1"/>
</dbReference>
<keyword evidence="2" id="KW-0808">Transferase</keyword>
<dbReference type="Gene3D" id="3.90.550.10">
    <property type="entry name" value="Spore Coat Polysaccharide Biosynthesis Protein SpsA, Chain A"/>
    <property type="match status" value="1"/>
</dbReference>
<evidence type="ECO:0000313" key="4">
    <source>
        <dbReference type="Proteomes" id="UP000285201"/>
    </source>
</evidence>
<dbReference type="GO" id="GO:0016740">
    <property type="term" value="F:transferase activity"/>
    <property type="evidence" value="ECO:0007669"/>
    <property type="project" value="UniProtKB-KW"/>
</dbReference>
<evidence type="ECO:0000313" key="2">
    <source>
        <dbReference type="EMBL" id="RHC14703.1"/>
    </source>
</evidence>
<dbReference type="InterPro" id="IPR001173">
    <property type="entry name" value="Glyco_trans_2-like"/>
</dbReference>